<accession>A0A0L0CE62</accession>
<proteinExistence type="predicted"/>
<protein>
    <submittedName>
        <fullName evidence="1">Uncharacterized protein</fullName>
    </submittedName>
</protein>
<dbReference type="OrthoDB" id="7846409at2759"/>
<gene>
    <name evidence="1" type="ORF">FF38_11433</name>
</gene>
<evidence type="ECO:0000313" key="2">
    <source>
        <dbReference type="Proteomes" id="UP000037069"/>
    </source>
</evidence>
<organism evidence="1 2">
    <name type="scientific">Lucilia cuprina</name>
    <name type="common">Green bottle fly</name>
    <name type="synonym">Australian sheep blowfly</name>
    <dbReference type="NCBI Taxonomy" id="7375"/>
    <lineage>
        <taxon>Eukaryota</taxon>
        <taxon>Metazoa</taxon>
        <taxon>Ecdysozoa</taxon>
        <taxon>Arthropoda</taxon>
        <taxon>Hexapoda</taxon>
        <taxon>Insecta</taxon>
        <taxon>Pterygota</taxon>
        <taxon>Neoptera</taxon>
        <taxon>Endopterygota</taxon>
        <taxon>Diptera</taxon>
        <taxon>Brachycera</taxon>
        <taxon>Muscomorpha</taxon>
        <taxon>Oestroidea</taxon>
        <taxon>Calliphoridae</taxon>
        <taxon>Luciliinae</taxon>
        <taxon>Lucilia</taxon>
    </lineage>
</organism>
<dbReference type="Proteomes" id="UP000037069">
    <property type="component" value="Unassembled WGS sequence"/>
</dbReference>
<keyword evidence="2" id="KW-1185">Reference proteome</keyword>
<name>A0A0L0CE62_LUCCU</name>
<sequence>MFAAKMEKISAEKENLHCCLVKFKFAVCKIFKQILNKDSKLAENNNNGILANNFPDNENNNNKECSCDNEIEQNQANERLLKASQQKHQPYVLAIETAVGSFYWDWECGMQRDSFADFNFNTH</sequence>
<evidence type="ECO:0000313" key="1">
    <source>
        <dbReference type="EMBL" id="KNC29774.1"/>
    </source>
</evidence>
<dbReference type="EMBL" id="JRES01000630">
    <property type="protein sequence ID" value="KNC29774.1"/>
    <property type="molecule type" value="Genomic_DNA"/>
</dbReference>
<reference evidence="1 2" key="1">
    <citation type="journal article" date="2015" name="Nat. Commun.">
        <title>Lucilia cuprina genome unlocks parasitic fly biology to underpin future interventions.</title>
        <authorList>
            <person name="Anstead C.A."/>
            <person name="Korhonen P.K."/>
            <person name="Young N.D."/>
            <person name="Hall R.S."/>
            <person name="Jex A.R."/>
            <person name="Murali S.C."/>
            <person name="Hughes D.S."/>
            <person name="Lee S.F."/>
            <person name="Perry T."/>
            <person name="Stroehlein A.J."/>
            <person name="Ansell B.R."/>
            <person name="Breugelmans B."/>
            <person name="Hofmann A."/>
            <person name="Qu J."/>
            <person name="Dugan S."/>
            <person name="Lee S.L."/>
            <person name="Chao H."/>
            <person name="Dinh H."/>
            <person name="Han Y."/>
            <person name="Doddapaneni H.V."/>
            <person name="Worley K.C."/>
            <person name="Muzny D.M."/>
            <person name="Ioannidis P."/>
            <person name="Waterhouse R.M."/>
            <person name="Zdobnov E.M."/>
            <person name="James P.J."/>
            <person name="Bagnall N.H."/>
            <person name="Kotze A.C."/>
            <person name="Gibbs R.A."/>
            <person name="Richards S."/>
            <person name="Batterham P."/>
            <person name="Gasser R.B."/>
        </authorList>
    </citation>
    <scope>NUCLEOTIDE SEQUENCE [LARGE SCALE GENOMIC DNA]</scope>
    <source>
        <strain evidence="1 2">LS</strain>
        <tissue evidence="1">Full body</tissue>
    </source>
</reference>
<comment type="caution">
    <text evidence="1">The sequence shown here is derived from an EMBL/GenBank/DDBJ whole genome shotgun (WGS) entry which is preliminary data.</text>
</comment>
<dbReference type="AlphaFoldDB" id="A0A0L0CE62"/>